<reference evidence="1" key="1">
    <citation type="submission" date="2022-03" db="EMBL/GenBank/DDBJ databases">
        <title>Description of Abyssus ytuae gen. nov., sp. nov., a novel member of the family Flavobacteriaceae isolated from the sediment of Mariana Trench.</title>
        <authorList>
            <person name="Zhang J."/>
            <person name="Xu X."/>
        </authorList>
    </citation>
    <scope>NUCLEOTIDE SEQUENCE</scope>
    <source>
        <strain evidence="1">MT3330</strain>
    </source>
</reference>
<dbReference type="SUPFAM" id="SSF52833">
    <property type="entry name" value="Thioredoxin-like"/>
    <property type="match status" value="1"/>
</dbReference>
<dbReference type="KEGG" id="fbm:MQE35_06680"/>
<evidence type="ECO:0000313" key="1">
    <source>
        <dbReference type="EMBL" id="UOB18975.1"/>
    </source>
</evidence>
<dbReference type="AlphaFoldDB" id="A0A9E6ZR09"/>
<name>A0A9E6ZR09_9FLAO</name>
<protein>
    <submittedName>
        <fullName evidence="1">Uncharacterized protein</fullName>
    </submittedName>
</protein>
<accession>A0A9E6ZR09</accession>
<proteinExistence type="predicted"/>
<keyword evidence="2" id="KW-1185">Reference proteome</keyword>
<organism evidence="1 2">
    <name type="scientific">Abyssalbus ytuae</name>
    <dbReference type="NCBI Taxonomy" id="2926907"/>
    <lineage>
        <taxon>Bacteria</taxon>
        <taxon>Pseudomonadati</taxon>
        <taxon>Bacteroidota</taxon>
        <taxon>Flavobacteriia</taxon>
        <taxon>Flavobacteriales</taxon>
        <taxon>Flavobacteriaceae</taxon>
        <taxon>Abyssalbus</taxon>
    </lineage>
</organism>
<dbReference type="RefSeq" id="WP_255845592.1">
    <property type="nucleotide sequence ID" value="NZ_CP094358.1"/>
</dbReference>
<evidence type="ECO:0000313" key="2">
    <source>
        <dbReference type="Proteomes" id="UP000831290"/>
    </source>
</evidence>
<sequence>MKKFIVLGVLFILPIVAYMFFASGVNNFAKLPVLTEKIDDVKGLKSLSGEDISLSEKITVLGFLGSDVNKRKGNAFNLNQKIYKRFNGFDDFQFVMVLPDRSEQNADSLKQELSSLANVNNWKFVFTTEFEVKKIFNSLNSSYTLDENLSSPYVFIIDKDKNLRGRDDNDPEGVMYGYDATSVAELNNKMIDDIKVILAEYRLELKKYKGVSKRDSYLKKYNKNEE</sequence>
<dbReference type="EMBL" id="CP094358">
    <property type="protein sequence ID" value="UOB18975.1"/>
    <property type="molecule type" value="Genomic_DNA"/>
</dbReference>
<gene>
    <name evidence="1" type="ORF">MQE35_06680</name>
</gene>
<dbReference type="Gene3D" id="3.40.30.10">
    <property type="entry name" value="Glutaredoxin"/>
    <property type="match status" value="1"/>
</dbReference>
<dbReference type="Proteomes" id="UP000831290">
    <property type="component" value="Chromosome"/>
</dbReference>
<dbReference type="InterPro" id="IPR036249">
    <property type="entry name" value="Thioredoxin-like_sf"/>
</dbReference>